<keyword evidence="2" id="KW-1185">Reference proteome</keyword>
<evidence type="ECO:0008006" key="3">
    <source>
        <dbReference type="Google" id="ProtNLM"/>
    </source>
</evidence>
<sequence>MVTKNISVLLRASWETVRKYLSEPRKVPECASGLCKSIELGSDEEWIIDASQAKVKTIFGENEYGILNHRSLPNERTVSQSDANFCKRKRL</sequence>
<reference evidence="2" key="1">
    <citation type="journal article" date="2019" name="PLoS Negl. Trop. Dis.">
        <title>Revisiting the worldwide diversity of Leptospira species in the environment.</title>
        <authorList>
            <person name="Vincent A.T."/>
            <person name="Schiettekatte O."/>
            <person name="Bourhy P."/>
            <person name="Veyrier F.J."/>
            <person name="Picardeau M."/>
        </authorList>
    </citation>
    <scope>NUCLEOTIDE SEQUENCE [LARGE SCALE GENOMIC DNA]</scope>
    <source>
        <strain evidence="2">201702407</strain>
    </source>
</reference>
<evidence type="ECO:0000313" key="1">
    <source>
        <dbReference type="EMBL" id="TGM09911.1"/>
    </source>
</evidence>
<dbReference type="InterPro" id="IPR023393">
    <property type="entry name" value="START-like_dom_sf"/>
</dbReference>
<organism evidence="1 2">
    <name type="scientific">Leptospira stimsonii</name>
    <dbReference type="NCBI Taxonomy" id="2202203"/>
    <lineage>
        <taxon>Bacteria</taxon>
        <taxon>Pseudomonadati</taxon>
        <taxon>Spirochaetota</taxon>
        <taxon>Spirochaetia</taxon>
        <taxon>Leptospirales</taxon>
        <taxon>Leptospiraceae</taxon>
        <taxon>Leptospira</taxon>
    </lineage>
</organism>
<protein>
    <recommendedName>
        <fullName evidence="3">Transposase</fullName>
    </recommendedName>
</protein>
<dbReference type="Gene3D" id="3.30.530.20">
    <property type="match status" value="1"/>
</dbReference>
<dbReference type="RefSeq" id="WP_135686342.1">
    <property type="nucleotide sequence ID" value="NZ_RQEQ01000059.1"/>
</dbReference>
<accession>A0ABY2MVR7</accession>
<evidence type="ECO:0000313" key="2">
    <source>
        <dbReference type="Proteomes" id="UP000297422"/>
    </source>
</evidence>
<gene>
    <name evidence="1" type="ORF">EHQ90_19600</name>
</gene>
<dbReference type="Proteomes" id="UP000297422">
    <property type="component" value="Unassembled WGS sequence"/>
</dbReference>
<proteinExistence type="predicted"/>
<comment type="caution">
    <text evidence="1">The sequence shown here is derived from an EMBL/GenBank/DDBJ whole genome shotgun (WGS) entry which is preliminary data.</text>
</comment>
<dbReference type="EMBL" id="RQGT01000122">
    <property type="protein sequence ID" value="TGM09911.1"/>
    <property type="molecule type" value="Genomic_DNA"/>
</dbReference>
<name>A0ABY2MVR7_9LEPT</name>